<dbReference type="Proteomes" id="UP000254597">
    <property type="component" value="Unassembled WGS sequence"/>
</dbReference>
<proteinExistence type="predicted"/>
<dbReference type="AlphaFoldDB" id="A0A379QNA4"/>
<sequence length="33" mass="3336">MDSVVISGVMVYFPKPGGRLPALPGNMGTAGES</sequence>
<gene>
    <name evidence="1" type="ORF">NCTC10252_03098</name>
</gene>
<organism evidence="1 2">
    <name type="scientific">Salmonella enterica</name>
    <name type="common">Salmonella choleraesuis</name>
    <dbReference type="NCBI Taxonomy" id="28901"/>
    <lineage>
        <taxon>Bacteria</taxon>
        <taxon>Pseudomonadati</taxon>
        <taxon>Pseudomonadota</taxon>
        <taxon>Gammaproteobacteria</taxon>
        <taxon>Enterobacterales</taxon>
        <taxon>Enterobacteriaceae</taxon>
        <taxon>Salmonella</taxon>
    </lineage>
</organism>
<evidence type="ECO:0000313" key="1">
    <source>
        <dbReference type="EMBL" id="SUF57817.1"/>
    </source>
</evidence>
<dbReference type="EMBL" id="UGWP01000004">
    <property type="protein sequence ID" value="SUF57817.1"/>
    <property type="molecule type" value="Genomic_DNA"/>
</dbReference>
<name>A0A379QNA4_SALER</name>
<evidence type="ECO:0000313" key="2">
    <source>
        <dbReference type="Proteomes" id="UP000254597"/>
    </source>
</evidence>
<accession>A0A379QNA4</accession>
<reference evidence="1 2" key="1">
    <citation type="submission" date="2018-06" db="EMBL/GenBank/DDBJ databases">
        <authorList>
            <consortium name="Pathogen Informatics"/>
            <person name="Doyle S."/>
        </authorList>
    </citation>
    <scope>NUCLEOTIDE SEQUENCE [LARGE SCALE GENOMIC DNA]</scope>
    <source>
        <strain evidence="1 2">NCTC10252</strain>
    </source>
</reference>
<protein>
    <submittedName>
        <fullName evidence="1">Uncharacterized protein</fullName>
    </submittedName>
</protein>